<dbReference type="WBParaSite" id="TTAC_0000484801-mRNA-1">
    <property type="protein sequence ID" value="TTAC_0000484801-mRNA-1"/>
    <property type="gene ID" value="TTAC_0000484801"/>
</dbReference>
<feature type="region of interest" description="Disordered" evidence="1">
    <location>
        <begin position="129"/>
        <end position="160"/>
    </location>
</feature>
<accession>A0A0R3WVQ8</accession>
<name>A0A0R3WVQ8_HYDTA</name>
<dbReference type="STRING" id="6205.A0A0R3WVQ8"/>
<protein>
    <submittedName>
        <fullName evidence="2">Uncharacterized protein</fullName>
    </submittedName>
</protein>
<evidence type="ECO:0000313" key="2">
    <source>
        <dbReference type="WBParaSite" id="TTAC_0000484801-mRNA-1"/>
    </source>
</evidence>
<feature type="compositionally biased region" description="Polar residues" evidence="1">
    <location>
        <begin position="62"/>
        <end position="74"/>
    </location>
</feature>
<sequence>LLLQLVFSLIKDYVQRPKYAALRKTNLFFTYDRQPFDVGDWYRTVRLNPAANHNEGRHTPISPASSTVTLSPDGNRSWLDSEIDARRNNQRETSLTRRSPAPLPFDPPNHLLWKEYVSPNWQKSLVCSSARSQTLPPPGASSLRHASPTPPPLSNAFEKSGVLGSNSSGLFAIYV</sequence>
<evidence type="ECO:0000256" key="1">
    <source>
        <dbReference type="SAM" id="MobiDB-lite"/>
    </source>
</evidence>
<organism evidence="2">
    <name type="scientific">Hydatigena taeniaeformis</name>
    <name type="common">Feline tapeworm</name>
    <name type="synonym">Taenia taeniaeformis</name>
    <dbReference type="NCBI Taxonomy" id="6205"/>
    <lineage>
        <taxon>Eukaryota</taxon>
        <taxon>Metazoa</taxon>
        <taxon>Spiralia</taxon>
        <taxon>Lophotrochozoa</taxon>
        <taxon>Platyhelminthes</taxon>
        <taxon>Cestoda</taxon>
        <taxon>Eucestoda</taxon>
        <taxon>Cyclophyllidea</taxon>
        <taxon>Taeniidae</taxon>
        <taxon>Hydatigera</taxon>
    </lineage>
</organism>
<reference evidence="2" key="1">
    <citation type="submission" date="2017-02" db="UniProtKB">
        <authorList>
            <consortium name="WormBaseParasite"/>
        </authorList>
    </citation>
    <scope>IDENTIFICATION</scope>
</reference>
<proteinExistence type="predicted"/>
<dbReference type="AlphaFoldDB" id="A0A0R3WVQ8"/>
<feature type="region of interest" description="Disordered" evidence="1">
    <location>
        <begin position="52"/>
        <end position="103"/>
    </location>
</feature>